<feature type="domain" description="DNA polymerase alpha/delta/epsilon subunit B" evidence="8">
    <location>
        <begin position="372"/>
        <end position="623"/>
    </location>
</feature>
<feature type="domain" description="DNA polymerase alpha subunit B OB" evidence="9">
    <location>
        <begin position="224"/>
        <end position="331"/>
    </location>
</feature>
<keyword evidence="5 6" id="KW-0539">Nucleus</keyword>
<dbReference type="Proteomes" id="UP000572817">
    <property type="component" value="Unassembled WGS sequence"/>
</dbReference>
<evidence type="ECO:0000313" key="10">
    <source>
        <dbReference type="EMBL" id="KAF4308725.1"/>
    </source>
</evidence>
<comment type="function">
    <text evidence="6">Accessory subunit of the DNA polymerase alpha complex (also known as the alpha DNA polymerase-primase complex) which plays an essential role in the initiation of DNA synthesis.</text>
</comment>
<feature type="compositionally biased region" description="Polar residues" evidence="7">
    <location>
        <begin position="144"/>
        <end position="153"/>
    </location>
</feature>
<dbReference type="InterPro" id="IPR007185">
    <property type="entry name" value="DNA_pol_a/d/e_bsu"/>
</dbReference>
<sequence length="681" mass="74292">MDDTAVELNELFSSPNAPLPQEVLIELQSLLRLHSISPQELFYKWESYSIKMGPETTLTLKTTRDFKKDIQDTLEREKRAKAAHARSEKRTAAPAARAGASNADVFGVLDGLVPSTPHGASRIQINGSATKRKSNFDTPVAKATKSNMQSSPLTPRAANGSGTAAASFAERPNAGQIMETLNDHIPLCEPPSESPADPRVKIKANTEIAKFGYKTMAMKLSEASEILDDRIDEFLQIVQEYHKLEDIAFGNPASQSTSDIVAIGRIASDSTEGKLNAASLVLETSRRTGAGLRVPLKVDGLPIYNFFPGQIVAVRGNNPAGSFFMVKELLEIPLLPVAASTPSELDLANARLASTGDMDIDDSESSIRPLSIMVASGPYTPAHVLDFAAFNALMETVLESRPDLLVLNGPFLDIEHPSVLNGDFEIPDSAIPNPDKATLKDVLRYHISQPINQLVAQHPSITIIIQPSVRDAINKHASYPQDRLKRQEFGLPRQASIVTNPVTVSINEIVVGINSLDILDMLRREECVSDKAKMTNAMARWGANIISQRSFCPVFPPTAREAYPKIDADRDGSVVAEGEEDSEKVDILPIGAPLDTSFLKLTEWLNVRPDILITPSALTPFAKVLNSVLMINPGTLSKKRGPGTFARMTVLPVTITDEEREKNDVVAHKLFERARVDIVHI</sequence>
<evidence type="ECO:0000256" key="1">
    <source>
        <dbReference type="ARBA" id="ARBA00004123"/>
    </source>
</evidence>
<dbReference type="InterPro" id="IPR054300">
    <property type="entry name" value="OB_DPOA2"/>
</dbReference>
<dbReference type="Pfam" id="PF22062">
    <property type="entry name" value="OB_DPOA2"/>
    <property type="match status" value="1"/>
</dbReference>
<organism evidence="10 11">
    <name type="scientific">Botryosphaeria dothidea</name>
    <dbReference type="NCBI Taxonomy" id="55169"/>
    <lineage>
        <taxon>Eukaryota</taxon>
        <taxon>Fungi</taxon>
        <taxon>Dikarya</taxon>
        <taxon>Ascomycota</taxon>
        <taxon>Pezizomycotina</taxon>
        <taxon>Dothideomycetes</taxon>
        <taxon>Dothideomycetes incertae sedis</taxon>
        <taxon>Botryosphaeriales</taxon>
        <taxon>Botryosphaeriaceae</taxon>
        <taxon>Botryosphaeria</taxon>
    </lineage>
</organism>
<feature type="region of interest" description="Disordered" evidence="7">
    <location>
        <begin position="79"/>
        <end position="99"/>
    </location>
</feature>
<evidence type="ECO:0000256" key="7">
    <source>
        <dbReference type="SAM" id="MobiDB-lite"/>
    </source>
</evidence>
<evidence type="ECO:0000256" key="6">
    <source>
        <dbReference type="PIRNR" id="PIRNR018300"/>
    </source>
</evidence>
<dbReference type="GO" id="GO:0003677">
    <property type="term" value="F:DNA binding"/>
    <property type="evidence" value="ECO:0007669"/>
    <property type="project" value="InterPro"/>
</dbReference>
<keyword evidence="4 6" id="KW-0235">DNA replication</keyword>
<dbReference type="AlphaFoldDB" id="A0A8H4N4H6"/>
<dbReference type="PIRSF" id="PIRSF018300">
    <property type="entry name" value="DNA_pol_alph_2"/>
    <property type="match status" value="1"/>
</dbReference>
<feature type="compositionally biased region" description="Basic and acidic residues" evidence="7">
    <location>
        <begin position="79"/>
        <end position="91"/>
    </location>
</feature>
<evidence type="ECO:0000256" key="3">
    <source>
        <dbReference type="ARBA" id="ARBA00018596"/>
    </source>
</evidence>
<feature type="region of interest" description="Disordered" evidence="7">
    <location>
        <begin position="141"/>
        <end position="161"/>
    </location>
</feature>
<comment type="caution">
    <text evidence="10">The sequence shown here is derived from an EMBL/GenBank/DDBJ whole genome shotgun (WGS) entry which is preliminary data.</text>
</comment>
<evidence type="ECO:0000313" key="11">
    <source>
        <dbReference type="Proteomes" id="UP000572817"/>
    </source>
</evidence>
<reference evidence="10" key="1">
    <citation type="submission" date="2020-04" db="EMBL/GenBank/DDBJ databases">
        <title>Genome Assembly and Annotation of Botryosphaeria dothidea sdau 11-99, a Latent Pathogen of Apple Fruit Ring Rot in China.</title>
        <authorList>
            <person name="Yu C."/>
            <person name="Diao Y."/>
            <person name="Lu Q."/>
            <person name="Zhao J."/>
            <person name="Cui S."/>
            <person name="Peng C."/>
            <person name="He B."/>
            <person name="Liu H."/>
        </authorList>
    </citation>
    <scope>NUCLEOTIDE SEQUENCE [LARGE SCALE GENOMIC DNA]</scope>
    <source>
        <strain evidence="10">Sdau11-99</strain>
    </source>
</reference>
<evidence type="ECO:0000256" key="5">
    <source>
        <dbReference type="ARBA" id="ARBA00023242"/>
    </source>
</evidence>
<dbReference type="PANTHER" id="PTHR23061">
    <property type="entry name" value="DNA POLYMERASE 2 ALPHA 70 KDA SUBUNIT"/>
    <property type="match status" value="1"/>
</dbReference>
<dbReference type="Gene3D" id="3.60.21.60">
    <property type="match status" value="2"/>
</dbReference>
<dbReference type="Pfam" id="PF04042">
    <property type="entry name" value="DNA_pol_E_B"/>
    <property type="match status" value="1"/>
</dbReference>
<comment type="subcellular location">
    <subcellularLocation>
        <location evidence="1 6">Nucleus</location>
    </subcellularLocation>
</comment>
<comment type="similarity">
    <text evidence="2 6">Belongs to the DNA polymerase alpha subunit B family.</text>
</comment>
<evidence type="ECO:0000259" key="9">
    <source>
        <dbReference type="Pfam" id="PF22062"/>
    </source>
</evidence>
<dbReference type="GO" id="GO:0006270">
    <property type="term" value="P:DNA replication initiation"/>
    <property type="evidence" value="ECO:0007669"/>
    <property type="project" value="TreeGrafter"/>
</dbReference>
<evidence type="ECO:0000259" key="8">
    <source>
        <dbReference type="Pfam" id="PF04042"/>
    </source>
</evidence>
<evidence type="ECO:0000256" key="2">
    <source>
        <dbReference type="ARBA" id="ARBA00007299"/>
    </source>
</evidence>
<gene>
    <name evidence="10" type="ORF">GTA08_BOTSDO04067</name>
</gene>
<proteinExistence type="inferred from homology"/>
<keyword evidence="11" id="KW-1185">Reference proteome</keyword>
<name>A0A8H4N4H6_9PEZI</name>
<protein>
    <recommendedName>
        <fullName evidence="3 6">DNA polymerase alpha subunit B</fullName>
    </recommendedName>
</protein>
<dbReference type="EMBL" id="WWBZ02000022">
    <property type="protein sequence ID" value="KAF4308725.1"/>
    <property type="molecule type" value="Genomic_DNA"/>
</dbReference>
<dbReference type="InterPro" id="IPR016722">
    <property type="entry name" value="DNA_pol_alpha_bsu"/>
</dbReference>
<dbReference type="PANTHER" id="PTHR23061:SF12">
    <property type="entry name" value="DNA POLYMERASE ALPHA SUBUNIT B"/>
    <property type="match status" value="1"/>
</dbReference>
<evidence type="ECO:0000256" key="4">
    <source>
        <dbReference type="ARBA" id="ARBA00022705"/>
    </source>
</evidence>
<accession>A0A8H4N4H6</accession>
<dbReference type="OrthoDB" id="336885at2759"/>
<dbReference type="GO" id="GO:0005658">
    <property type="term" value="C:alpha DNA polymerase:primase complex"/>
    <property type="evidence" value="ECO:0007669"/>
    <property type="project" value="TreeGrafter"/>
</dbReference>